<sequence length="210" mass="23759">MNKKVIMSIASAACLLAACGGTPEEQAVDVFEEAAQAESEFVKQQETLSDLEKKEQNIFQDMMAVSKEEESKIKELGEEADKILKERAEVFAKEQEAMEKSASAIEELDELGNIEGERLNEQLGELRKTAGARYKEYDEIETLYTENIELNEKLFDMMEDKEAKLKDVEGQLEKINAGSEKLIQANEKFNQLTNQFNKQRAAFEEALSKS</sequence>
<organism evidence="2 3">
    <name type="scientific">Bacillus thermotolerans</name>
    <name type="common">Quasibacillus thermotolerans</name>
    <dbReference type="NCBI Taxonomy" id="1221996"/>
    <lineage>
        <taxon>Bacteria</taxon>
        <taxon>Bacillati</taxon>
        <taxon>Bacillota</taxon>
        <taxon>Bacilli</taxon>
        <taxon>Bacillales</taxon>
        <taxon>Bacillaceae</taxon>
        <taxon>Bacillus</taxon>
    </lineage>
</organism>
<evidence type="ECO:0000256" key="1">
    <source>
        <dbReference type="SAM" id="Coils"/>
    </source>
</evidence>
<dbReference type="EMBL" id="JWIR02000011">
    <property type="protein sequence ID" value="KKB42582.1"/>
    <property type="molecule type" value="Genomic_DNA"/>
</dbReference>
<dbReference type="InterPro" id="IPR036785">
    <property type="entry name" value="YkyA-like_sf"/>
</dbReference>
<keyword evidence="2" id="KW-0449">Lipoprotein</keyword>
<dbReference type="AlphaFoldDB" id="A0A0F5IBQ3"/>
<keyword evidence="1" id="KW-0175">Coiled coil</keyword>
<dbReference type="SUPFAM" id="SSF140423">
    <property type="entry name" value="MW0975(SA0943)-like"/>
    <property type="match status" value="1"/>
</dbReference>
<evidence type="ECO:0000313" key="3">
    <source>
        <dbReference type="Proteomes" id="UP000031563"/>
    </source>
</evidence>
<keyword evidence="3" id="KW-1185">Reference proteome</keyword>
<dbReference type="STRING" id="1221996.QY95_00046"/>
<feature type="coiled-coil region" evidence="1">
    <location>
        <begin position="34"/>
        <end position="86"/>
    </location>
</feature>
<comment type="caution">
    <text evidence="2">The sequence shown here is derived from an EMBL/GenBank/DDBJ whole genome shotgun (WGS) entry which is preliminary data.</text>
</comment>
<protein>
    <submittedName>
        <fullName evidence="2">Lipoprotein</fullName>
    </submittedName>
</protein>
<feature type="coiled-coil region" evidence="1">
    <location>
        <begin position="151"/>
        <end position="202"/>
    </location>
</feature>
<dbReference type="Gene3D" id="1.20.120.570">
    <property type="entry name" value="YkyA-like"/>
    <property type="match status" value="1"/>
</dbReference>
<dbReference type="Proteomes" id="UP000031563">
    <property type="component" value="Unassembled WGS sequence"/>
</dbReference>
<dbReference type="RefSeq" id="WP_040037132.1">
    <property type="nucleotide sequence ID" value="NZ_JWIQ02000031.1"/>
</dbReference>
<dbReference type="InterPro" id="IPR019454">
    <property type="entry name" value="Lipoprot_YkyA-like"/>
</dbReference>
<dbReference type="PROSITE" id="PS51257">
    <property type="entry name" value="PROKAR_LIPOPROTEIN"/>
    <property type="match status" value="1"/>
</dbReference>
<dbReference type="Pfam" id="PF10368">
    <property type="entry name" value="YkyA"/>
    <property type="match status" value="1"/>
</dbReference>
<name>A0A0F5IBQ3_BACTR</name>
<accession>A0A0F5IBQ3</accession>
<reference evidence="2" key="1">
    <citation type="submission" date="2015-02" db="EMBL/GenBank/DDBJ databases">
        <title>Genome Assembly of Bacillaceae bacterium MTCC 8252.</title>
        <authorList>
            <person name="Verma A."/>
            <person name="Khatri I."/>
            <person name="Mual P."/>
            <person name="Subramanian S."/>
            <person name="Krishnamurthi S."/>
        </authorList>
    </citation>
    <scope>NUCLEOTIDE SEQUENCE [LARGE SCALE GENOMIC DNA]</scope>
    <source>
        <strain evidence="2">MTCC 8252</strain>
    </source>
</reference>
<gene>
    <name evidence="2" type="ORF">QY95_00046</name>
</gene>
<evidence type="ECO:0000313" key="2">
    <source>
        <dbReference type="EMBL" id="KKB42582.1"/>
    </source>
</evidence>
<proteinExistence type="predicted"/>